<proteinExistence type="predicted"/>
<sequence length="228" mass="24697">MTALLDRTGRPVAVCLAVAGIVASVLIGKDGLDTVVGCGAAADDRPSQTAKDWVTHADHVVVATPTAERDTNRRDFAEGPLRYATDRTVTFRTDGVLWSAQSPRRPLGEDFEMVAAGWRVHRESGVRTKATTAYAPRLETGHTYLLALRWADGRWTVLGEGAAVPFDDRTVARGEWCGRVLSEEDVALGEHFSRTDDTSLEKVLSGRDEQAVKRALESASGRPATPEP</sequence>
<comment type="caution">
    <text evidence="2">The sequence shown here is derived from an EMBL/GenBank/DDBJ whole genome shotgun (WGS) entry which is preliminary data.</text>
</comment>
<protein>
    <recommendedName>
        <fullName evidence="4">Secreted protein</fullName>
    </recommendedName>
</protein>
<dbReference type="RefSeq" id="WP_344644850.1">
    <property type="nucleotide sequence ID" value="NZ_BAAASS010000010.1"/>
</dbReference>
<organism evidence="2 3">
    <name type="scientific">Streptomyces fimbriatus</name>
    <dbReference type="NCBI Taxonomy" id="68197"/>
    <lineage>
        <taxon>Bacteria</taxon>
        <taxon>Bacillati</taxon>
        <taxon>Actinomycetota</taxon>
        <taxon>Actinomycetes</taxon>
        <taxon>Kitasatosporales</taxon>
        <taxon>Streptomycetaceae</taxon>
        <taxon>Streptomyces</taxon>
    </lineage>
</organism>
<evidence type="ECO:0000256" key="1">
    <source>
        <dbReference type="SAM" id="MobiDB-lite"/>
    </source>
</evidence>
<feature type="region of interest" description="Disordered" evidence="1">
    <location>
        <begin position="199"/>
        <end position="228"/>
    </location>
</feature>
<evidence type="ECO:0000313" key="3">
    <source>
        <dbReference type="Proteomes" id="UP001596156"/>
    </source>
</evidence>
<name>A0ABW0D9Y1_STRFI</name>
<evidence type="ECO:0008006" key="4">
    <source>
        <dbReference type="Google" id="ProtNLM"/>
    </source>
</evidence>
<feature type="compositionally biased region" description="Basic and acidic residues" evidence="1">
    <location>
        <begin position="199"/>
        <end position="216"/>
    </location>
</feature>
<keyword evidence="3" id="KW-1185">Reference proteome</keyword>
<gene>
    <name evidence="2" type="ORF">ACFPN6_16735</name>
</gene>
<accession>A0ABW0D9Y1</accession>
<dbReference type="EMBL" id="JBHSKL010000017">
    <property type="protein sequence ID" value="MFC5226217.1"/>
    <property type="molecule type" value="Genomic_DNA"/>
</dbReference>
<evidence type="ECO:0000313" key="2">
    <source>
        <dbReference type="EMBL" id="MFC5226217.1"/>
    </source>
</evidence>
<reference evidence="3" key="1">
    <citation type="journal article" date="2019" name="Int. J. Syst. Evol. Microbiol.">
        <title>The Global Catalogue of Microorganisms (GCM) 10K type strain sequencing project: providing services to taxonomists for standard genome sequencing and annotation.</title>
        <authorList>
            <consortium name="The Broad Institute Genomics Platform"/>
            <consortium name="The Broad Institute Genome Sequencing Center for Infectious Disease"/>
            <person name="Wu L."/>
            <person name="Ma J."/>
        </authorList>
    </citation>
    <scope>NUCLEOTIDE SEQUENCE [LARGE SCALE GENOMIC DNA]</scope>
    <source>
        <strain evidence="3">CCM 8479</strain>
    </source>
</reference>
<dbReference type="Proteomes" id="UP001596156">
    <property type="component" value="Unassembled WGS sequence"/>
</dbReference>